<accession>A0A368P5X4</accession>
<dbReference type="InterPro" id="IPR014937">
    <property type="entry name" value="DUF1810"/>
</dbReference>
<name>A0A368P5X4_9FLAO</name>
<dbReference type="EMBL" id="QPIG01000002">
    <property type="protein sequence ID" value="RCU57690.1"/>
    <property type="molecule type" value="Genomic_DNA"/>
</dbReference>
<sequence length="140" mass="16575">MNDEFNLERFIEAQKSDYDRALEEIKNGKKHSHWMWYIFPQYKNLGISEISKRYAIQSKEEALSYFNHPILGKRLHEITLTFLSTENKSAFEILGSPDHFKMKSCMTLFHLAQNETDLFKKVIDVFYKGSLCDKTKKNLN</sequence>
<dbReference type="Pfam" id="PF08837">
    <property type="entry name" value="DUF1810"/>
    <property type="match status" value="1"/>
</dbReference>
<protein>
    <submittedName>
        <fullName evidence="1">DUF1810 family protein</fullName>
    </submittedName>
</protein>
<reference evidence="1 2" key="1">
    <citation type="submission" date="2018-07" db="EMBL/GenBank/DDBJ databases">
        <title>Oceanihabitans testaceum sp. nov., isolated from marine sediment.</title>
        <authorList>
            <person name="Li C.-M."/>
        </authorList>
    </citation>
    <scope>NUCLEOTIDE SEQUENCE [LARGE SCALE GENOMIC DNA]</scope>
    <source>
        <strain evidence="1 2">S9-10</strain>
    </source>
</reference>
<proteinExistence type="predicted"/>
<comment type="caution">
    <text evidence="1">The sequence shown here is derived from an EMBL/GenBank/DDBJ whole genome shotgun (WGS) entry which is preliminary data.</text>
</comment>
<keyword evidence="2" id="KW-1185">Reference proteome</keyword>
<evidence type="ECO:0000313" key="1">
    <source>
        <dbReference type="EMBL" id="RCU57690.1"/>
    </source>
</evidence>
<dbReference type="Proteomes" id="UP000252249">
    <property type="component" value="Unassembled WGS sequence"/>
</dbReference>
<dbReference type="AlphaFoldDB" id="A0A368P5X4"/>
<dbReference type="PIRSF" id="PIRSF008546">
    <property type="entry name" value="UCP008546"/>
    <property type="match status" value="1"/>
</dbReference>
<dbReference type="RefSeq" id="WP_113965957.1">
    <property type="nucleotide sequence ID" value="NZ_JAWVXR010000002.1"/>
</dbReference>
<organism evidence="1 2">
    <name type="scientific">Oceanihabitans sediminis</name>
    <dbReference type="NCBI Taxonomy" id="1812012"/>
    <lineage>
        <taxon>Bacteria</taxon>
        <taxon>Pseudomonadati</taxon>
        <taxon>Bacteroidota</taxon>
        <taxon>Flavobacteriia</taxon>
        <taxon>Flavobacteriales</taxon>
        <taxon>Flavobacteriaceae</taxon>
        <taxon>Oceanihabitans</taxon>
    </lineage>
</organism>
<dbReference type="SUPFAM" id="SSF140736">
    <property type="entry name" value="Rv1873-like"/>
    <property type="match status" value="1"/>
</dbReference>
<dbReference type="InterPro" id="IPR036287">
    <property type="entry name" value="Rv1873-like_sf"/>
</dbReference>
<dbReference type="OrthoDB" id="9801870at2"/>
<gene>
    <name evidence="1" type="ORF">DU428_07830</name>
</gene>
<dbReference type="Gene3D" id="1.25.40.380">
    <property type="entry name" value="Protein of unknown function DUF1810"/>
    <property type="match status" value="1"/>
</dbReference>
<evidence type="ECO:0000313" key="2">
    <source>
        <dbReference type="Proteomes" id="UP000252249"/>
    </source>
</evidence>